<protein>
    <recommendedName>
        <fullName evidence="11">RRM domain-containing protein</fullName>
    </recommendedName>
</protein>
<dbReference type="EMBL" id="GEBQ01018774">
    <property type="protein sequence ID" value="JAT21203.1"/>
    <property type="molecule type" value="Transcribed_RNA"/>
</dbReference>
<evidence type="ECO:0000313" key="12">
    <source>
        <dbReference type="EMBL" id="JAT21203.1"/>
    </source>
</evidence>
<dbReference type="PANTHER" id="PTHR13976">
    <property type="entry name" value="HETEROGENEOUS NUCLEAR RIBONUCLEOPROTEIN-RELATED"/>
    <property type="match status" value="1"/>
</dbReference>
<dbReference type="Gene3D" id="3.30.420.10">
    <property type="entry name" value="Ribonuclease H-like superfamily/Ribonuclease H"/>
    <property type="match status" value="1"/>
</dbReference>
<keyword evidence="4" id="KW-0677">Repeat</keyword>
<name>A0A1B6LBY8_9HEMI</name>
<evidence type="ECO:0000256" key="9">
    <source>
        <dbReference type="SAM" id="MobiDB-lite"/>
    </source>
</evidence>
<evidence type="ECO:0000256" key="1">
    <source>
        <dbReference type="ARBA" id="ARBA00004123"/>
    </source>
</evidence>
<evidence type="ECO:0000256" key="6">
    <source>
        <dbReference type="ARBA" id="ARBA00023187"/>
    </source>
</evidence>
<sequence>MMGTTHLCVFYVATAGLQGNALGSDEEEIVLLIYVIIDMSVNKVVGVQQYLVKPTVADVNENVLSEQLVEESALTEELVKNAGQPLQSAIRQFETYVRSLQIDPQSPLFRLVTDGQLPLRQCLHPEACSKNIELPSYYHVFHDLRKDFRAFYSAPDDAELNSVSDLVEYLRMPHDLDSQFYVKQTKDMVNLVQRLVADGHTFNNPETIDDKLEPGICSKNEEVDNNCVVRARGLPWQASDQDIAKFFRGLNVAKGGVALCLSLQGRRNGEALIRFVNQEHRDLALKRHKHHINNRYIEVYKATGEDFINVAGGRNMDAQAFLTRGAQVIIRMRGLPYDCTAKQVIDFFDVGENPCGVMDGEEGVLFVKKPDGRATGDAFVLFAVEDDAPKALSKHRELIGTRYIELFRSTTAEVQQVLNRSMDPKTFETPLPLTLPQMSQVPLVPQHFITSGTRKDCIRLRGLPYEAQVEHILEFLGDHAKNIVFQGVHMVYNAQGQPSGEAFIQMTSENSAFQAAQQRHHRYMVFGKKQRYIEVFQCSGEDMNLVLTGGAVSPVAKALLSPGMLSSPPPPPTPAPAPVTTPVPAQSFDPLMAAMQAQALAQIRQNQDVWLMNHLAAAQAAQQQQQQQQALALALSKQPQTWADYVAAMPPPHVVVSSSAPTAVTSKPHVSFPGTQFLPTVTPTPYFVLNFPPRFPPPAPAFFPKVPPPHQLASSYASYAPLSFVPPPPTGAPSAPQPVVNLKRSWEQAFPGVVVSEASGVAAKRQFPAVSTAPNTLPPPPPAPQVAYQPPQFYAGL</sequence>
<dbReference type="SMART" id="SM00360">
    <property type="entry name" value="RRM"/>
    <property type="match status" value="3"/>
</dbReference>
<dbReference type="Gene3D" id="3.30.70.330">
    <property type="match status" value="3"/>
</dbReference>
<evidence type="ECO:0000256" key="5">
    <source>
        <dbReference type="ARBA" id="ARBA00022884"/>
    </source>
</evidence>
<keyword evidence="3" id="KW-0507">mRNA processing</keyword>
<dbReference type="GO" id="GO:0008380">
    <property type="term" value="P:RNA splicing"/>
    <property type="evidence" value="ECO:0007669"/>
    <property type="project" value="UniProtKB-KW"/>
</dbReference>
<dbReference type="SUPFAM" id="SSF54928">
    <property type="entry name" value="RNA-binding domain, RBD"/>
    <property type="match status" value="3"/>
</dbReference>
<dbReference type="GO" id="GO:0003723">
    <property type="term" value="F:RNA binding"/>
    <property type="evidence" value="ECO:0007669"/>
    <property type="project" value="UniProtKB-UniRule"/>
</dbReference>
<evidence type="ECO:0000256" key="10">
    <source>
        <dbReference type="SAM" id="SignalP"/>
    </source>
</evidence>
<keyword evidence="7" id="KW-0539">Nucleus</keyword>
<dbReference type="CDD" id="cd12741">
    <property type="entry name" value="RRM2_Fusilli"/>
    <property type="match status" value="1"/>
</dbReference>
<feature type="signal peptide" evidence="10">
    <location>
        <begin position="1"/>
        <end position="23"/>
    </location>
</feature>
<proteinExistence type="inferred from homology"/>
<keyword evidence="10" id="KW-0732">Signal</keyword>
<comment type="subcellular location">
    <subcellularLocation>
        <location evidence="1">Nucleus</location>
    </subcellularLocation>
</comment>
<evidence type="ECO:0000256" key="3">
    <source>
        <dbReference type="ARBA" id="ARBA00022664"/>
    </source>
</evidence>
<feature type="domain" description="RRM" evidence="11">
    <location>
        <begin position="227"/>
        <end position="304"/>
    </location>
</feature>
<keyword evidence="5 8" id="KW-0694">RNA-binding</keyword>
<organism evidence="12">
    <name type="scientific">Graphocephala atropunctata</name>
    <dbReference type="NCBI Taxonomy" id="36148"/>
    <lineage>
        <taxon>Eukaryota</taxon>
        <taxon>Metazoa</taxon>
        <taxon>Ecdysozoa</taxon>
        <taxon>Arthropoda</taxon>
        <taxon>Hexapoda</taxon>
        <taxon>Insecta</taxon>
        <taxon>Pterygota</taxon>
        <taxon>Neoptera</taxon>
        <taxon>Paraneoptera</taxon>
        <taxon>Hemiptera</taxon>
        <taxon>Auchenorrhyncha</taxon>
        <taxon>Membracoidea</taxon>
        <taxon>Cicadellidae</taxon>
        <taxon>Cicadellinae</taxon>
        <taxon>Cicadellini</taxon>
        <taxon>Graphocephala</taxon>
    </lineage>
</organism>
<dbReference type="InterPro" id="IPR034980">
    <property type="entry name" value="Fusilli_RRM2"/>
</dbReference>
<evidence type="ECO:0000256" key="4">
    <source>
        <dbReference type="ARBA" id="ARBA00022737"/>
    </source>
</evidence>
<keyword evidence="6" id="KW-0508">mRNA splicing</keyword>
<evidence type="ECO:0000256" key="2">
    <source>
        <dbReference type="ARBA" id="ARBA00008866"/>
    </source>
</evidence>
<gene>
    <name evidence="12" type="ORF">g.38698</name>
</gene>
<evidence type="ECO:0000259" key="11">
    <source>
        <dbReference type="PROSITE" id="PS50102"/>
    </source>
</evidence>
<dbReference type="InterPro" id="IPR000504">
    <property type="entry name" value="RRM_dom"/>
</dbReference>
<dbReference type="InterPro" id="IPR012677">
    <property type="entry name" value="Nucleotide-bd_a/b_plait_sf"/>
</dbReference>
<dbReference type="FunFam" id="3.30.70.330:FF:000041">
    <property type="entry name" value="Epithelial splicing regulatory protein 1"/>
    <property type="match status" value="1"/>
</dbReference>
<comment type="similarity">
    <text evidence="2">Belongs to the ESRP family.</text>
</comment>
<dbReference type="GO" id="GO:0006397">
    <property type="term" value="P:mRNA processing"/>
    <property type="evidence" value="ECO:0007669"/>
    <property type="project" value="UniProtKB-KW"/>
</dbReference>
<evidence type="ECO:0000256" key="7">
    <source>
        <dbReference type="ARBA" id="ARBA00023242"/>
    </source>
</evidence>
<reference evidence="12" key="1">
    <citation type="submission" date="2015-11" db="EMBL/GenBank/DDBJ databases">
        <title>De novo transcriptome assembly of four potential Pierce s Disease insect vectors from Arizona vineyards.</title>
        <authorList>
            <person name="Tassone E.E."/>
        </authorList>
    </citation>
    <scope>NUCLEOTIDE SEQUENCE</scope>
</reference>
<dbReference type="InterPro" id="IPR050666">
    <property type="entry name" value="ESRP"/>
</dbReference>
<dbReference type="InterPro" id="IPR035979">
    <property type="entry name" value="RBD_domain_sf"/>
</dbReference>
<evidence type="ECO:0000256" key="8">
    <source>
        <dbReference type="PROSITE-ProRule" id="PRU00176"/>
    </source>
</evidence>
<feature type="compositionally biased region" description="Pro residues" evidence="9">
    <location>
        <begin position="567"/>
        <end position="581"/>
    </location>
</feature>
<feature type="domain" description="RRM" evidence="11">
    <location>
        <begin position="328"/>
        <end position="411"/>
    </location>
</feature>
<dbReference type="PROSITE" id="PS50102">
    <property type="entry name" value="RRM"/>
    <property type="match status" value="2"/>
</dbReference>
<accession>A0A1B6LBY8</accession>
<dbReference type="FunFam" id="3.30.70.330:FF:000070">
    <property type="entry name" value="Epithelial splicing regulatory protein 1"/>
    <property type="match status" value="1"/>
</dbReference>
<feature type="region of interest" description="Disordered" evidence="9">
    <location>
        <begin position="563"/>
        <end position="583"/>
    </location>
</feature>
<dbReference type="AlphaFoldDB" id="A0A1B6LBY8"/>
<dbReference type="CDD" id="cd12743">
    <property type="entry name" value="RRM3_Fusilli"/>
    <property type="match status" value="1"/>
</dbReference>
<dbReference type="GO" id="GO:0005634">
    <property type="term" value="C:nucleus"/>
    <property type="evidence" value="ECO:0007669"/>
    <property type="project" value="UniProtKB-SubCell"/>
</dbReference>
<feature type="chain" id="PRO_5008587275" description="RRM domain-containing protein" evidence="10">
    <location>
        <begin position="24"/>
        <end position="797"/>
    </location>
</feature>
<dbReference type="InterPro" id="IPR036397">
    <property type="entry name" value="RNaseH_sf"/>
</dbReference>